<dbReference type="PANTHER" id="PTHR39430:SF1">
    <property type="entry name" value="PROTEASE"/>
    <property type="match status" value="1"/>
</dbReference>
<gene>
    <name evidence="3" type="ORF">DWX27_06810</name>
    <name evidence="4" type="ORF">DWZ32_13765</name>
</gene>
<reference evidence="5 6" key="1">
    <citation type="submission" date="2018-08" db="EMBL/GenBank/DDBJ databases">
        <title>A genome reference for cultivated species of the human gut microbiota.</title>
        <authorList>
            <person name="Zou Y."/>
            <person name="Xue W."/>
            <person name="Luo G."/>
        </authorList>
    </citation>
    <scope>NUCLEOTIDE SEQUENCE [LARGE SCALE GENOMIC DNA]</scope>
    <source>
        <strain evidence="3 5">AF19-10AC</strain>
        <strain evidence="4 6">AF31-23</strain>
    </source>
</reference>
<dbReference type="AlphaFoldDB" id="A0AAQ0LPC2"/>
<feature type="transmembrane region" description="Helical" evidence="1">
    <location>
        <begin position="128"/>
        <end position="149"/>
    </location>
</feature>
<comment type="caution">
    <text evidence="3">The sequence shown here is derived from an EMBL/GenBank/DDBJ whole genome shotgun (WGS) entry which is preliminary data.</text>
</comment>
<evidence type="ECO:0000313" key="6">
    <source>
        <dbReference type="Proteomes" id="UP000286003"/>
    </source>
</evidence>
<feature type="transmembrane region" description="Helical" evidence="1">
    <location>
        <begin position="193"/>
        <end position="212"/>
    </location>
</feature>
<evidence type="ECO:0000259" key="2">
    <source>
        <dbReference type="Pfam" id="PF02517"/>
    </source>
</evidence>
<dbReference type="RefSeq" id="WP_044155024.1">
    <property type="nucleotide sequence ID" value="NZ_CABMMK010000001.1"/>
</dbReference>
<dbReference type="Proteomes" id="UP000284772">
    <property type="component" value="Unassembled WGS sequence"/>
</dbReference>
<feature type="transmembrane region" description="Helical" evidence="1">
    <location>
        <begin position="161"/>
        <end position="187"/>
    </location>
</feature>
<evidence type="ECO:0000313" key="4">
    <source>
        <dbReference type="EMBL" id="RHN05665.1"/>
    </source>
</evidence>
<keyword evidence="1" id="KW-1133">Transmembrane helix</keyword>
<keyword evidence="3" id="KW-0378">Hydrolase</keyword>
<dbReference type="InterPro" id="IPR003675">
    <property type="entry name" value="Rce1/LyrA-like_dom"/>
</dbReference>
<feature type="transmembrane region" description="Helical" evidence="1">
    <location>
        <begin position="224"/>
        <end position="243"/>
    </location>
</feature>
<sequence>MESMNEDANTVKEPSKLVTYLVVAAKIIVYILLMLGFTGMLAAVCIKPISFFKISGILEEVVMQSTFLAGSFLAAWTLLKNWDHLPVADLGLSLKGRAKDIFWGTFVALAIYAVGFGILYAIGEVEIAAVHFSAYELLLSWILMLLVALTEEIAFRGFVLGHLLAAGVNRFVALFLSSALFSLMHIFNPNFSLIAFLNILLAGILIGSTYIYTRNLWFAIALHLFWNWLQGPILGFEVSGGRLGGTLLSLELPEENIINGGTFGFEGSILCTALMIIAIVITLRSASKRSVCDPCPHSIPEPGHAGE</sequence>
<dbReference type="EMBL" id="QRWT01000004">
    <property type="protein sequence ID" value="RGT54774.1"/>
    <property type="molecule type" value="Genomic_DNA"/>
</dbReference>
<keyword evidence="1" id="KW-0812">Transmembrane</keyword>
<dbReference type="GO" id="GO:0008237">
    <property type="term" value="F:metallopeptidase activity"/>
    <property type="evidence" value="ECO:0007669"/>
    <property type="project" value="UniProtKB-KW"/>
</dbReference>
<accession>A0AAQ0LPC2</accession>
<evidence type="ECO:0000256" key="1">
    <source>
        <dbReference type="SAM" id="Phobius"/>
    </source>
</evidence>
<dbReference type="Pfam" id="PF02517">
    <property type="entry name" value="Rce1-like"/>
    <property type="match status" value="1"/>
</dbReference>
<organism evidence="3 5">
    <name type="scientific">Bacteroides intestinalis</name>
    <dbReference type="NCBI Taxonomy" id="329854"/>
    <lineage>
        <taxon>Bacteria</taxon>
        <taxon>Pseudomonadati</taxon>
        <taxon>Bacteroidota</taxon>
        <taxon>Bacteroidia</taxon>
        <taxon>Bacteroidales</taxon>
        <taxon>Bacteroidaceae</taxon>
        <taxon>Bacteroides</taxon>
    </lineage>
</organism>
<keyword evidence="3" id="KW-0482">Metalloprotease</keyword>
<protein>
    <submittedName>
        <fullName evidence="3">CPBP family intramembrane metalloprotease</fullName>
    </submittedName>
</protein>
<feature type="transmembrane region" description="Helical" evidence="1">
    <location>
        <begin position="263"/>
        <end position="283"/>
    </location>
</feature>
<name>A0AAQ0LPC2_9BACE</name>
<feature type="transmembrane region" description="Helical" evidence="1">
    <location>
        <begin position="20"/>
        <end position="46"/>
    </location>
</feature>
<dbReference type="PANTHER" id="PTHR39430">
    <property type="entry name" value="MEMBRANE-ASSOCIATED PROTEASE-RELATED"/>
    <property type="match status" value="1"/>
</dbReference>
<feature type="transmembrane region" description="Helical" evidence="1">
    <location>
        <begin position="101"/>
        <end position="122"/>
    </location>
</feature>
<dbReference type="EMBL" id="QRQM01000015">
    <property type="protein sequence ID" value="RHN05665.1"/>
    <property type="molecule type" value="Genomic_DNA"/>
</dbReference>
<proteinExistence type="predicted"/>
<keyword evidence="1" id="KW-0472">Membrane</keyword>
<evidence type="ECO:0000313" key="5">
    <source>
        <dbReference type="Proteomes" id="UP000284772"/>
    </source>
</evidence>
<keyword evidence="3" id="KW-0645">Protease</keyword>
<dbReference type="GO" id="GO:0080120">
    <property type="term" value="P:CAAX-box protein maturation"/>
    <property type="evidence" value="ECO:0007669"/>
    <property type="project" value="UniProtKB-ARBA"/>
</dbReference>
<feature type="domain" description="CAAX prenyl protease 2/Lysostaphin resistance protein A-like" evidence="2">
    <location>
        <begin position="137"/>
        <end position="229"/>
    </location>
</feature>
<dbReference type="GO" id="GO:0004175">
    <property type="term" value="F:endopeptidase activity"/>
    <property type="evidence" value="ECO:0007669"/>
    <property type="project" value="UniProtKB-ARBA"/>
</dbReference>
<evidence type="ECO:0000313" key="3">
    <source>
        <dbReference type="EMBL" id="RGT54774.1"/>
    </source>
</evidence>
<dbReference type="GeneID" id="26160042"/>
<dbReference type="Proteomes" id="UP000286003">
    <property type="component" value="Unassembled WGS sequence"/>
</dbReference>